<dbReference type="InterPro" id="IPR038352">
    <property type="entry name" value="Imelysin_sf"/>
</dbReference>
<dbReference type="OrthoDB" id="5580984at2"/>
<gene>
    <name evidence="3" type="ORF">AOY20_03620</name>
</gene>
<keyword evidence="4" id="KW-1185">Reference proteome</keyword>
<accession>A0A0N9VU71</accession>
<dbReference type="EMBL" id="CP012808">
    <property type="protein sequence ID" value="ALH94692.1"/>
    <property type="molecule type" value="Genomic_DNA"/>
</dbReference>
<keyword evidence="2" id="KW-1133">Transmembrane helix</keyword>
<dbReference type="AlphaFoldDB" id="A0A0N9VU71"/>
<dbReference type="GO" id="GO:0004713">
    <property type="term" value="F:protein tyrosine kinase activity"/>
    <property type="evidence" value="ECO:0007669"/>
    <property type="project" value="TreeGrafter"/>
</dbReference>
<dbReference type="Proteomes" id="UP000064939">
    <property type="component" value="Chromosome"/>
</dbReference>
<sequence>MQTKFKKSLWIAYICCVLIPLLIIIVYLFSFAKDRYQSSSLVLVKQVADTQVSDSSGLGALFGVSSTSREDSQILKEYIASRDMVVKLNEKLNLRKEFSSVQDPVFALPEDASIEDLVEYYNKMVKVELDEQSMMLKINDQAFSPEFSLKLNKEILKESDAFINEVSKNIAEEQQRFAEKQFKDASSQLEQARQAVLTYQNENEIFDPELQAQAVATLISSLQANLAQLKTEERTLLSYLTPDAPQVVAVRSQIQSVQEQIASESAKLTSPSNAKLNKNVADFEALKAQVGFATDLYKISLASLEKARLEASRKLKKLVIIAEPMLAQDAQYPRKFYISFTSFIVLNILFGIGMLIRSIVREHKE</sequence>
<evidence type="ECO:0000313" key="4">
    <source>
        <dbReference type="Proteomes" id="UP000064939"/>
    </source>
</evidence>
<protein>
    <submittedName>
        <fullName evidence="3">Capsule biosynthesis protein</fullName>
    </submittedName>
</protein>
<dbReference type="GO" id="GO:0005886">
    <property type="term" value="C:plasma membrane"/>
    <property type="evidence" value="ECO:0007669"/>
    <property type="project" value="TreeGrafter"/>
</dbReference>
<reference evidence="3 4" key="1">
    <citation type="journal article" date="2015" name="Int. J. Syst. Evol. Microbiol.">
        <title>Acinetobacter equi sp. nov. isolated from horse faeces.</title>
        <authorList>
            <person name="Poppel M.T."/>
            <person name="Skiebe E."/>
            <person name="Laue M."/>
            <person name="Bergmann H."/>
            <person name="Ebersberger I."/>
            <person name="Garn T."/>
            <person name="Fruth A."/>
            <person name="Baumgardt S."/>
            <person name="Busse H.J."/>
            <person name="Wilharm G."/>
        </authorList>
    </citation>
    <scope>NUCLEOTIDE SEQUENCE [LARGE SCALE GENOMIC DNA]</scope>
    <source>
        <strain evidence="3 4">114</strain>
    </source>
</reference>
<evidence type="ECO:0000256" key="2">
    <source>
        <dbReference type="SAM" id="Phobius"/>
    </source>
</evidence>
<feature type="coiled-coil region" evidence="1">
    <location>
        <begin position="175"/>
        <end position="232"/>
    </location>
</feature>
<dbReference type="InterPro" id="IPR050445">
    <property type="entry name" value="Bact_polysacc_biosynth/exp"/>
</dbReference>
<organism evidence="3 4">
    <name type="scientific">Acinetobacter equi</name>
    <dbReference type="NCBI Taxonomy" id="1324350"/>
    <lineage>
        <taxon>Bacteria</taxon>
        <taxon>Pseudomonadati</taxon>
        <taxon>Pseudomonadota</taxon>
        <taxon>Gammaproteobacteria</taxon>
        <taxon>Moraxellales</taxon>
        <taxon>Moraxellaceae</taxon>
        <taxon>Acinetobacter</taxon>
    </lineage>
</organism>
<feature type="transmembrane region" description="Helical" evidence="2">
    <location>
        <begin position="9"/>
        <end position="29"/>
    </location>
</feature>
<keyword evidence="1" id="KW-0175">Coiled coil</keyword>
<dbReference type="RefSeq" id="WP_054580592.1">
    <property type="nucleotide sequence ID" value="NZ_CP012808.1"/>
</dbReference>
<feature type="transmembrane region" description="Helical" evidence="2">
    <location>
        <begin position="336"/>
        <end position="356"/>
    </location>
</feature>
<evidence type="ECO:0000313" key="3">
    <source>
        <dbReference type="EMBL" id="ALH94692.1"/>
    </source>
</evidence>
<proteinExistence type="predicted"/>
<dbReference type="STRING" id="1324350.AOY20_03620"/>
<name>A0A0N9VU71_9GAMM</name>
<keyword evidence="2" id="KW-0472">Membrane</keyword>
<dbReference type="PANTHER" id="PTHR32309">
    <property type="entry name" value="TYROSINE-PROTEIN KINASE"/>
    <property type="match status" value="1"/>
</dbReference>
<evidence type="ECO:0000256" key="1">
    <source>
        <dbReference type="SAM" id="Coils"/>
    </source>
</evidence>
<dbReference type="KEGG" id="aei:AOY20_03620"/>
<keyword evidence="2" id="KW-0812">Transmembrane</keyword>
<dbReference type="PANTHER" id="PTHR32309:SF13">
    <property type="entry name" value="FERRIC ENTEROBACTIN TRANSPORT PROTEIN FEPE"/>
    <property type="match status" value="1"/>
</dbReference>
<dbReference type="Gene3D" id="1.20.1420.20">
    <property type="entry name" value="M75 peptidase, HXXE motif"/>
    <property type="match status" value="1"/>
</dbReference>